<evidence type="ECO:0000256" key="3">
    <source>
        <dbReference type="ARBA" id="ARBA00008252"/>
    </source>
</evidence>
<dbReference type="InterPro" id="IPR033205">
    <property type="entry name" value="COP9_CSN8"/>
</dbReference>
<dbReference type="GO" id="GO:0005737">
    <property type="term" value="C:cytoplasm"/>
    <property type="evidence" value="ECO:0007669"/>
    <property type="project" value="UniProtKB-SubCell"/>
</dbReference>
<dbReference type="PROSITE" id="PS50250">
    <property type="entry name" value="PCI"/>
    <property type="match status" value="1"/>
</dbReference>
<dbReference type="Gene3D" id="1.25.40.990">
    <property type="match status" value="1"/>
</dbReference>
<dbReference type="PANTHER" id="PTHR13339">
    <property type="entry name" value="COP9 SIGNALOSOME COMPLEX SUBUNIT 8"/>
    <property type="match status" value="1"/>
</dbReference>
<reference evidence="9 10" key="1">
    <citation type="submission" date="2016-10" db="EMBL/GenBank/DDBJ databases">
        <authorList>
            <person name="Cai Z."/>
        </authorList>
    </citation>
    <scope>NUCLEOTIDE SEQUENCE [LARGE SCALE GENOMIC DNA]</scope>
</reference>
<evidence type="ECO:0000313" key="9">
    <source>
        <dbReference type="EMBL" id="SZX77643.1"/>
    </source>
</evidence>
<evidence type="ECO:0000259" key="8">
    <source>
        <dbReference type="PROSITE" id="PS50250"/>
    </source>
</evidence>
<dbReference type="AlphaFoldDB" id="A0A383WK66"/>
<evidence type="ECO:0000256" key="5">
    <source>
        <dbReference type="ARBA" id="ARBA00022490"/>
    </source>
</evidence>
<sequence length="199" mass="22494">MANPAVEAALQAALANQQYDSVAPILDAAELESSNPDVLNQWPHTLHLLGLIYIQQLEDARFLWKRLPIDVKRDNPELDAVWRLLQYFWNQHYQGIWQALQGYQWSPQVRPFVDALVAKTRSDMLALLSEGYSLLSPAKAALLLGVSEGEVAHLVEPAGWKQDMESGMYHTALQQAADVDLEGYENLRQLAQYMVHLES</sequence>
<keyword evidence="6" id="KW-0736">Signalosome</keyword>
<evidence type="ECO:0000256" key="2">
    <source>
        <dbReference type="ARBA" id="ARBA00004496"/>
    </source>
</evidence>
<dbReference type="Pfam" id="PF10075">
    <property type="entry name" value="CSN8_PSD8_EIF3K"/>
    <property type="match status" value="1"/>
</dbReference>
<evidence type="ECO:0000256" key="7">
    <source>
        <dbReference type="ARBA" id="ARBA00023242"/>
    </source>
</evidence>
<dbReference type="STRING" id="3088.A0A383WK66"/>
<protein>
    <recommendedName>
        <fullName evidence="4">COP9 signalosome complex subunit 8</fullName>
    </recommendedName>
</protein>
<comment type="subcellular location">
    <subcellularLocation>
        <location evidence="2">Cytoplasm</location>
    </subcellularLocation>
    <subcellularLocation>
        <location evidence="1">Nucleus</location>
    </subcellularLocation>
</comment>
<name>A0A383WK66_TETOB</name>
<dbReference type="GO" id="GO:0008180">
    <property type="term" value="C:COP9 signalosome"/>
    <property type="evidence" value="ECO:0007669"/>
    <property type="project" value="UniProtKB-KW"/>
</dbReference>
<proteinExistence type="inferred from homology"/>
<evidence type="ECO:0000256" key="6">
    <source>
        <dbReference type="ARBA" id="ARBA00022790"/>
    </source>
</evidence>
<feature type="domain" description="PCI" evidence="8">
    <location>
        <begin position="1"/>
        <end position="187"/>
    </location>
</feature>
<dbReference type="InterPro" id="IPR000717">
    <property type="entry name" value="PCI_dom"/>
</dbReference>
<dbReference type="GO" id="GO:0010387">
    <property type="term" value="P:COP9 signalosome assembly"/>
    <property type="evidence" value="ECO:0007669"/>
    <property type="project" value="InterPro"/>
</dbReference>
<dbReference type="PANTHER" id="PTHR13339:SF0">
    <property type="entry name" value="COP9 SIGNALOSOME COMPLEX SUBUNIT 8"/>
    <property type="match status" value="1"/>
</dbReference>
<keyword evidence="10" id="KW-1185">Reference proteome</keyword>
<keyword evidence="7" id="KW-0539">Nucleus</keyword>
<evidence type="ECO:0000256" key="4">
    <source>
        <dbReference type="ARBA" id="ARBA00014875"/>
    </source>
</evidence>
<dbReference type="InterPro" id="IPR033464">
    <property type="entry name" value="CSN8_PSD8_EIF3K"/>
</dbReference>
<comment type="similarity">
    <text evidence="3">Belongs to the CSN8 family.</text>
</comment>
<evidence type="ECO:0000313" key="10">
    <source>
        <dbReference type="Proteomes" id="UP000256970"/>
    </source>
</evidence>
<accession>A0A383WK66</accession>
<dbReference type="GO" id="GO:0000338">
    <property type="term" value="P:protein deneddylation"/>
    <property type="evidence" value="ECO:0007669"/>
    <property type="project" value="InterPro"/>
</dbReference>
<dbReference type="Proteomes" id="UP000256970">
    <property type="component" value="Unassembled WGS sequence"/>
</dbReference>
<dbReference type="EMBL" id="FNXT01001291">
    <property type="protein sequence ID" value="SZX77643.1"/>
    <property type="molecule type" value="Genomic_DNA"/>
</dbReference>
<organism evidence="9 10">
    <name type="scientific">Tetradesmus obliquus</name>
    <name type="common">Green alga</name>
    <name type="synonym">Acutodesmus obliquus</name>
    <dbReference type="NCBI Taxonomy" id="3088"/>
    <lineage>
        <taxon>Eukaryota</taxon>
        <taxon>Viridiplantae</taxon>
        <taxon>Chlorophyta</taxon>
        <taxon>core chlorophytes</taxon>
        <taxon>Chlorophyceae</taxon>
        <taxon>CS clade</taxon>
        <taxon>Sphaeropleales</taxon>
        <taxon>Scenedesmaceae</taxon>
        <taxon>Tetradesmus</taxon>
    </lineage>
</organism>
<keyword evidence="5" id="KW-0963">Cytoplasm</keyword>
<evidence type="ECO:0000256" key="1">
    <source>
        <dbReference type="ARBA" id="ARBA00004123"/>
    </source>
</evidence>
<gene>
    <name evidence="9" type="ORF">BQ4739_LOCUS17994</name>
</gene>